<feature type="chain" id="PRO_5029701851" evidence="4">
    <location>
        <begin position="22"/>
        <end position="811"/>
    </location>
</feature>
<organism evidence="6 7">
    <name type="scientific">Adhaeribacter radiodurans</name>
    <dbReference type="NCBI Taxonomy" id="2745197"/>
    <lineage>
        <taxon>Bacteria</taxon>
        <taxon>Pseudomonadati</taxon>
        <taxon>Bacteroidota</taxon>
        <taxon>Cytophagia</taxon>
        <taxon>Cytophagales</taxon>
        <taxon>Hymenobacteraceae</taxon>
        <taxon>Adhaeribacter</taxon>
    </lineage>
</organism>
<keyword evidence="7" id="KW-1185">Reference proteome</keyword>
<reference evidence="6 7" key="2">
    <citation type="submission" date="2020-08" db="EMBL/GenBank/DDBJ databases">
        <title>Adhaeribacter dokdonensis sp. nov., isolated from the rhizosphere of Elymus tsukushiensis, a plant native to the Dokdo Islands, Republic of Korea.</title>
        <authorList>
            <person name="Ghim S.Y."/>
        </authorList>
    </citation>
    <scope>NUCLEOTIDE SEQUENCE [LARGE SCALE GENOMIC DNA]</scope>
    <source>
        <strain evidence="6 7">KUDC8001</strain>
    </source>
</reference>
<feature type="domain" description="Outer membrane protein beta-barrel" evidence="5">
    <location>
        <begin position="379"/>
        <end position="782"/>
    </location>
</feature>
<dbReference type="Proteomes" id="UP000514509">
    <property type="component" value="Chromosome"/>
</dbReference>
<accession>A0A7L7L7E0</accession>
<dbReference type="PANTHER" id="PTHR40980">
    <property type="entry name" value="PLUG DOMAIN-CONTAINING PROTEIN"/>
    <property type="match status" value="1"/>
</dbReference>
<keyword evidence="3" id="KW-0998">Cell outer membrane</keyword>
<evidence type="ECO:0000313" key="6">
    <source>
        <dbReference type="EMBL" id="QMU28751.1"/>
    </source>
</evidence>
<dbReference type="InterPro" id="IPR041700">
    <property type="entry name" value="OMP_b-brl_3"/>
</dbReference>
<sequence>MKLLKLPLFVLFLFFAQHGLAQGKLSGTVQDAKGQPLGFVNVAVLKATDGKIVTGTIASLEGGFQMVAPGAGMYKVRLSMIGYTTLETALFEVNGNNFNKDFGNLTLLEDTGMLGEVVVQAMRPTVINQADKMVVSVEGTALASGATAFEVLTKSPGVWVDQEGNIKLNGKAGVQIMVDGRTSYLSGKELQNLLQSMSAENIKDLEIITNPSARYDAEGASGIININLKKNTIAGMNGSVYAGYQYAELHGYSAGTDLNYKQGRWSSFANLDVAERTRFRSNNMQRTSSDNIGQSLNQRLKEKGSRFVPALRIGTDYSINTQHSIGVSGSVSRYRTQDQVQANTYLSHLNQQTDVYVNAANKSNNKYNNSALNLHYLGNLDTLGTTLSANVDYVRLISDDKASFLNKYDSLGTEAPVRTDLLLSENPGTYDIYAAKTDFTKSLGKLGKLEAGAKVSHVVSDNELHFYTTAGNIQHLDESRSNHFIYKENIYAAYANYATPMGKRWHLQGGLRAEQTTTEGRSVTLNQSTERKYLDLFPSLFLQQNVNDEYQISYNYSRRINRPQYESLNPFVFYLDPYSLVQGNPYLKPQYTHSFSLTQTFKQRYNLLLDYSLTKDFIAEVPVQIYSDQLTIFQQQNVDDRKSTSATLAAPVQVSANWEMNNNTTLLYQRFALNRGEQVLQNEQVTFLAQTNHNILLPGGMRMEINAGYQGPIAYGLYQLKDNWWVDAGLKRSFLNEKLDLSLSVTDVFRTKRIAGHTTINGNTTTSQQYNGTQAFKVNLRYRFSKGEKFEAKKLQVDLNEVDRAGGTKGN</sequence>
<evidence type="ECO:0000256" key="4">
    <source>
        <dbReference type="SAM" id="SignalP"/>
    </source>
</evidence>
<dbReference type="Gene3D" id="2.170.130.10">
    <property type="entry name" value="TonB-dependent receptor, plug domain"/>
    <property type="match status" value="1"/>
</dbReference>
<dbReference type="InterPro" id="IPR037066">
    <property type="entry name" value="Plug_dom_sf"/>
</dbReference>
<dbReference type="InterPro" id="IPR036942">
    <property type="entry name" value="Beta-barrel_TonB_sf"/>
</dbReference>
<dbReference type="Pfam" id="PF14905">
    <property type="entry name" value="OMP_b-brl_3"/>
    <property type="match status" value="1"/>
</dbReference>
<keyword evidence="4" id="KW-0732">Signal</keyword>
<dbReference type="SUPFAM" id="SSF49464">
    <property type="entry name" value="Carboxypeptidase regulatory domain-like"/>
    <property type="match status" value="1"/>
</dbReference>
<gene>
    <name evidence="6" type="ORF">HUW48_12215</name>
</gene>
<keyword evidence="2" id="KW-0472">Membrane</keyword>
<evidence type="ECO:0000256" key="3">
    <source>
        <dbReference type="ARBA" id="ARBA00023237"/>
    </source>
</evidence>
<comment type="subcellular location">
    <subcellularLocation>
        <location evidence="1">Cell outer membrane</location>
    </subcellularLocation>
</comment>
<keyword evidence="6" id="KW-0675">Receptor</keyword>
<evidence type="ECO:0000313" key="7">
    <source>
        <dbReference type="Proteomes" id="UP000514509"/>
    </source>
</evidence>
<dbReference type="AlphaFoldDB" id="A0A7L7L7E0"/>
<dbReference type="RefSeq" id="WP_182415935.1">
    <property type="nucleotide sequence ID" value="NZ_CP055153.1"/>
</dbReference>
<evidence type="ECO:0000256" key="2">
    <source>
        <dbReference type="ARBA" id="ARBA00023136"/>
    </source>
</evidence>
<name>A0A7L7L7E0_9BACT</name>
<evidence type="ECO:0000259" key="5">
    <source>
        <dbReference type="Pfam" id="PF14905"/>
    </source>
</evidence>
<dbReference type="InterPro" id="IPR008969">
    <property type="entry name" value="CarboxyPept-like_regulatory"/>
</dbReference>
<evidence type="ECO:0000256" key="1">
    <source>
        <dbReference type="ARBA" id="ARBA00004442"/>
    </source>
</evidence>
<dbReference type="Pfam" id="PF13620">
    <property type="entry name" value="CarboxypepD_reg"/>
    <property type="match status" value="1"/>
</dbReference>
<reference evidence="6 7" key="1">
    <citation type="submission" date="2020-06" db="EMBL/GenBank/DDBJ databases">
        <authorList>
            <person name="Hwang Y.J."/>
        </authorList>
    </citation>
    <scope>NUCLEOTIDE SEQUENCE [LARGE SCALE GENOMIC DNA]</scope>
    <source>
        <strain evidence="6 7">KUDC8001</strain>
    </source>
</reference>
<dbReference type="SUPFAM" id="SSF56935">
    <property type="entry name" value="Porins"/>
    <property type="match status" value="1"/>
</dbReference>
<dbReference type="KEGG" id="add:HUW48_12215"/>
<dbReference type="PANTHER" id="PTHR40980:SF4">
    <property type="entry name" value="TONB-DEPENDENT RECEPTOR-LIKE BETA-BARREL DOMAIN-CONTAINING PROTEIN"/>
    <property type="match status" value="1"/>
</dbReference>
<protein>
    <submittedName>
        <fullName evidence="6">TonB-dependent receptor</fullName>
    </submittedName>
</protein>
<dbReference type="Gene3D" id="2.40.170.20">
    <property type="entry name" value="TonB-dependent receptor, beta-barrel domain"/>
    <property type="match status" value="1"/>
</dbReference>
<dbReference type="EMBL" id="CP055153">
    <property type="protein sequence ID" value="QMU28751.1"/>
    <property type="molecule type" value="Genomic_DNA"/>
</dbReference>
<dbReference type="GO" id="GO:0009279">
    <property type="term" value="C:cell outer membrane"/>
    <property type="evidence" value="ECO:0007669"/>
    <property type="project" value="UniProtKB-SubCell"/>
</dbReference>
<proteinExistence type="predicted"/>
<feature type="signal peptide" evidence="4">
    <location>
        <begin position="1"/>
        <end position="21"/>
    </location>
</feature>